<dbReference type="EMBL" id="BK014662">
    <property type="protein sequence ID" value="DAD66624.1"/>
    <property type="molecule type" value="Genomic_DNA"/>
</dbReference>
<evidence type="ECO:0000313" key="1">
    <source>
        <dbReference type="EMBL" id="DAD66624.1"/>
    </source>
</evidence>
<accession>A0A8S5L9N6</accession>
<name>A0A8S5L9N6_9CAUD</name>
<protein>
    <submittedName>
        <fullName evidence="1">Uncharacterized protein</fullName>
    </submittedName>
</protein>
<organism evidence="1">
    <name type="scientific">Myoviridae sp. ctPuP5</name>
    <dbReference type="NCBI Taxonomy" id="2823543"/>
    <lineage>
        <taxon>Viruses</taxon>
        <taxon>Duplodnaviria</taxon>
        <taxon>Heunggongvirae</taxon>
        <taxon>Uroviricota</taxon>
        <taxon>Caudoviricetes</taxon>
    </lineage>
</organism>
<sequence length="46" mass="5504">MLKCVGDYTLVFYYYLFFFCITKIGEINDTTKLFPLKDVNQSLIFH</sequence>
<reference evidence="1" key="1">
    <citation type="journal article" date="2021" name="Proc. Natl. Acad. Sci. U.S.A.">
        <title>A Catalog of Tens of Thousands of Viruses from Human Metagenomes Reveals Hidden Associations with Chronic Diseases.</title>
        <authorList>
            <person name="Tisza M.J."/>
            <person name="Buck C.B."/>
        </authorList>
    </citation>
    <scope>NUCLEOTIDE SEQUENCE</scope>
    <source>
        <strain evidence="1">CtPuP5</strain>
    </source>
</reference>
<proteinExistence type="predicted"/>